<sequence>MSSTIEIEAPTFNILTQSPPTNKNASLAFDKAKLKLAIIQFKKKKKRESKKIASPPNQKEQKRKGKMVEPPPNSDSDFVSEGNLNMSSYCGPLDDMYCM</sequence>
<accession>A0A9J5YUV1</accession>
<organism evidence="2 3">
    <name type="scientific">Solanum commersonii</name>
    <name type="common">Commerson's wild potato</name>
    <name type="synonym">Commerson's nightshade</name>
    <dbReference type="NCBI Taxonomy" id="4109"/>
    <lineage>
        <taxon>Eukaryota</taxon>
        <taxon>Viridiplantae</taxon>
        <taxon>Streptophyta</taxon>
        <taxon>Embryophyta</taxon>
        <taxon>Tracheophyta</taxon>
        <taxon>Spermatophyta</taxon>
        <taxon>Magnoliopsida</taxon>
        <taxon>eudicotyledons</taxon>
        <taxon>Gunneridae</taxon>
        <taxon>Pentapetalae</taxon>
        <taxon>asterids</taxon>
        <taxon>lamiids</taxon>
        <taxon>Solanales</taxon>
        <taxon>Solanaceae</taxon>
        <taxon>Solanoideae</taxon>
        <taxon>Solaneae</taxon>
        <taxon>Solanum</taxon>
    </lineage>
</organism>
<name>A0A9J5YUV1_SOLCO</name>
<feature type="region of interest" description="Disordered" evidence="1">
    <location>
        <begin position="43"/>
        <end position="85"/>
    </location>
</feature>
<evidence type="ECO:0000313" key="2">
    <source>
        <dbReference type="EMBL" id="KAG5602828.1"/>
    </source>
</evidence>
<feature type="compositionally biased region" description="Polar residues" evidence="1">
    <location>
        <begin position="74"/>
        <end position="85"/>
    </location>
</feature>
<proteinExistence type="predicted"/>
<comment type="caution">
    <text evidence="2">The sequence shown here is derived from an EMBL/GenBank/DDBJ whole genome shotgun (WGS) entry which is preliminary data.</text>
</comment>
<protein>
    <submittedName>
        <fullName evidence="2">Uncharacterized protein</fullName>
    </submittedName>
</protein>
<dbReference type="AlphaFoldDB" id="A0A9J5YUV1"/>
<evidence type="ECO:0000313" key="3">
    <source>
        <dbReference type="Proteomes" id="UP000824120"/>
    </source>
</evidence>
<dbReference type="Proteomes" id="UP000824120">
    <property type="component" value="Chromosome 6"/>
</dbReference>
<keyword evidence="3" id="KW-1185">Reference proteome</keyword>
<evidence type="ECO:0000256" key="1">
    <source>
        <dbReference type="SAM" id="MobiDB-lite"/>
    </source>
</evidence>
<reference evidence="2 3" key="1">
    <citation type="submission" date="2020-09" db="EMBL/GenBank/DDBJ databases">
        <title>De no assembly of potato wild relative species, Solanum commersonii.</title>
        <authorList>
            <person name="Cho K."/>
        </authorList>
    </citation>
    <scope>NUCLEOTIDE SEQUENCE [LARGE SCALE GENOMIC DNA]</scope>
    <source>
        <strain evidence="2">LZ3.2</strain>
        <tissue evidence="2">Leaf</tissue>
    </source>
</reference>
<dbReference type="EMBL" id="JACXVP010000006">
    <property type="protein sequence ID" value="KAG5602828.1"/>
    <property type="molecule type" value="Genomic_DNA"/>
</dbReference>
<gene>
    <name evidence="2" type="ORF">H5410_034198</name>
</gene>